<comment type="caution">
    <text evidence="2">The sequence shown here is derived from an EMBL/GenBank/DDBJ whole genome shotgun (WGS) entry which is preliminary data.</text>
</comment>
<accession>A0A8S3ES45</accession>
<feature type="non-terminal residue" evidence="2">
    <location>
        <position position="1"/>
    </location>
</feature>
<protein>
    <submittedName>
        <fullName evidence="2">Uncharacterized protein</fullName>
    </submittedName>
</protein>
<gene>
    <name evidence="2" type="ORF">BYL167_LOCUS62065</name>
</gene>
<dbReference type="EMBL" id="CAJOBH010233901">
    <property type="protein sequence ID" value="CAF5082210.1"/>
    <property type="molecule type" value="Genomic_DNA"/>
</dbReference>
<evidence type="ECO:0000313" key="2">
    <source>
        <dbReference type="EMBL" id="CAF5082210.1"/>
    </source>
</evidence>
<organism evidence="2 3">
    <name type="scientific">Rotaria magnacalcarata</name>
    <dbReference type="NCBI Taxonomy" id="392030"/>
    <lineage>
        <taxon>Eukaryota</taxon>
        <taxon>Metazoa</taxon>
        <taxon>Spiralia</taxon>
        <taxon>Gnathifera</taxon>
        <taxon>Rotifera</taxon>
        <taxon>Eurotatoria</taxon>
        <taxon>Bdelloidea</taxon>
        <taxon>Philodinida</taxon>
        <taxon>Philodinidae</taxon>
        <taxon>Rotaria</taxon>
    </lineage>
</organism>
<evidence type="ECO:0000313" key="3">
    <source>
        <dbReference type="Proteomes" id="UP000681967"/>
    </source>
</evidence>
<reference evidence="2" key="1">
    <citation type="submission" date="2021-02" db="EMBL/GenBank/DDBJ databases">
        <authorList>
            <person name="Nowell W R."/>
        </authorList>
    </citation>
    <scope>NUCLEOTIDE SEQUENCE</scope>
</reference>
<dbReference type="Proteomes" id="UP000681967">
    <property type="component" value="Unassembled WGS sequence"/>
</dbReference>
<evidence type="ECO:0000256" key="1">
    <source>
        <dbReference type="SAM" id="MobiDB-lite"/>
    </source>
</evidence>
<dbReference type="AlphaFoldDB" id="A0A8S3ES45"/>
<sequence>MSWPTSYNQQSTDAVSKLSDNAISSLPNLRNLKRNVRKIRQRSQNPLSLPTTRDSIVIDPHHIVPIVYILLRGKKQRLYKEMLQQIKNLIPNFDPPNIMIEHERATMNEIKKQ</sequence>
<feature type="region of interest" description="Disordered" evidence="1">
    <location>
        <begin position="1"/>
        <end position="20"/>
    </location>
</feature>
<proteinExistence type="predicted"/>
<name>A0A8S3ES45_9BILA</name>